<dbReference type="EMBL" id="SJTH01000001">
    <property type="protein sequence ID" value="TCJ06359.1"/>
    <property type="molecule type" value="Genomic_DNA"/>
</dbReference>
<dbReference type="PANTHER" id="PTHR43284:SF1">
    <property type="entry name" value="ASPARAGINE SYNTHETASE"/>
    <property type="match status" value="1"/>
</dbReference>
<dbReference type="InterPro" id="IPR029055">
    <property type="entry name" value="Ntn_hydrolases_N"/>
</dbReference>
<protein>
    <recommendedName>
        <fullName evidence="2">asparagine synthase (glutamine-hydrolyzing)</fullName>
        <ecNumber evidence="2">6.3.5.4</ecNumber>
    </recommendedName>
</protein>
<dbReference type="AlphaFoldDB" id="A0A4R1B074"/>
<dbReference type="InterPro" id="IPR014729">
    <property type="entry name" value="Rossmann-like_a/b/a_fold"/>
</dbReference>
<reference evidence="6 7" key="1">
    <citation type="submission" date="2019-03" db="EMBL/GenBank/DDBJ databases">
        <authorList>
            <person name="Jensen L."/>
            <person name="Storgaard J."/>
            <person name="Sulaj E."/>
            <person name="Schramm A."/>
            <person name="Marshall I.P.G."/>
        </authorList>
    </citation>
    <scope>NUCLEOTIDE SEQUENCE [LARGE SCALE GENOMIC DNA]</scope>
    <source>
        <strain evidence="6 7">2017H2G3</strain>
    </source>
</reference>
<dbReference type="EC" id="6.3.5.4" evidence="2"/>
<dbReference type="PANTHER" id="PTHR43284">
    <property type="entry name" value="ASPARAGINE SYNTHETASE (GLUTAMINE-HYDROLYZING)"/>
    <property type="match status" value="1"/>
</dbReference>
<evidence type="ECO:0000256" key="2">
    <source>
        <dbReference type="ARBA" id="ARBA00012737"/>
    </source>
</evidence>
<comment type="caution">
    <text evidence="6">The sequence shown here is derived from an EMBL/GenBank/DDBJ whole genome shotgun (WGS) entry which is preliminary data.</text>
</comment>
<feature type="domain" description="Asparagine synthetase" evidence="5">
    <location>
        <begin position="197"/>
        <end position="441"/>
    </location>
</feature>
<evidence type="ECO:0000256" key="1">
    <source>
        <dbReference type="ARBA" id="ARBA00005187"/>
    </source>
</evidence>
<comment type="catalytic activity">
    <reaction evidence="4">
        <text>L-aspartate + L-glutamine + ATP + H2O = L-asparagine + L-glutamate + AMP + diphosphate + H(+)</text>
        <dbReference type="Rhea" id="RHEA:12228"/>
        <dbReference type="ChEBI" id="CHEBI:15377"/>
        <dbReference type="ChEBI" id="CHEBI:15378"/>
        <dbReference type="ChEBI" id="CHEBI:29985"/>
        <dbReference type="ChEBI" id="CHEBI:29991"/>
        <dbReference type="ChEBI" id="CHEBI:30616"/>
        <dbReference type="ChEBI" id="CHEBI:33019"/>
        <dbReference type="ChEBI" id="CHEBI:58048"/>
        <dbReference type="ChEBI" id="CHEBI:58359"/>
        <dbReference type="ChEBI" id="CHEBI:456215"/>
        <dbReference type="EC" id="6.3.5.4"/>
    </reaction>
</comment>
<evidence type="ECO:0000259" key="5">
    <source>
        <dbReference type="Pfam" id="PF00733"/>
    </source>
</evidence>
<dbReference type="Pfam" id="PF00733">
    <property type="entry name" value="Asn_synthase"/>
    <property type="match status" value="1"/>
</dbReference>
<organism evidence="6 7">
    <name type="scientific">Cytobacillus praedii</name>
    <dbReference type="NCBI Taxonomy" id="1742358"/>
    <lineage>
        <taxon>Bacteria</taxon>
        <taxon>Bacillati</taxon>
        <taxon>Bacillota</taxon>
        <taxon>Bacilli</taxon>
        <taxon>Bacillales</taxon>
        <taxon>Bacillaceae</taxon>
        <taxon>Cytobacillus</taxon>
    </lineage>
</organism>
<dbReference type="Gene3D" id="3.60.20.10">
    <property type="entry name" value="Glutamine Phosphoribosylpyrophosphate, subunit 1, domain 1"/>
    <property type="match status" value="1"/>
</dbReference>
<dbReference type="InterPro" id="IPR051786">
    <property type="entry name" value="ASN_synthetase/amidase"/>
</dbReference>
<evidence type="ECO:0000313" key="6">
    <source>
        <dbReference type="EMBL" id="TCJ06359.1"/>
    </source>
</evidence>
<accession>A0A4R1B074</accession>
<evidence type="ECO:0000313" key="7">
    <source>
        <dbReference type="Proteomes" id="UP000293846"/>
    </source>
</evidence>
<dbReference type="InterPro" id="IPR001962">
    <property type="entry name" value="Asn_synthase"/>
</dbReference>
<dbReference type="Proteomes" id="UP000293846">
    <property type="component" value="Unassembled WGS sequence"/>
</dbReference>
<dbReference type="Gene3D" id="3.40.50.620">
    <property type="entry name" value="HUPs"/>
    <property type="match status" value="1"/>
</dbReference>
<gene>
    <name evidence="6" type="ORF">E0Y62_00705</name>
</gene>
<keyword evidence="7" id="KW-1185">Reference proteome</keyword>
<dbReference type="STRING" id="1742358.GCA_001439605_00393"/>
<dbReference type="GO" id="GO:0006529">
    <property type="term" value="P:asparagine biosynthetic process"/>
    <property type="evidence" value="ECO:0007669"/>
    <property type="project" value="UniProtKB-KW"/>
</dbReference>
<dbReference type="SUPFAM" id="SSF56235">
    <property type="entry name" value="N-terminal nucleophile aminohydrolases (Ntn hydrolases)"/>
    <property type="match status" value="1"/>
</dbReference>
<keyword evidence="3" id="KW-0061">Asparagine biosynthesis</keyword>
<keyword evidence="3" id="KW-0028">Amino-acid biosynthesis</keyword>
<evidence type="ECO:0000256" key="4">
    <source>
        <dbReference type="ARBA" id="ARBA00048741"/>
    </source>
</evidence>
<proteinExistence type="predicted"/>
<name>A0A4R1B074_9BACI</name>
<evidence type="ECO:0000256" key="3">
    <source>
        <dbReference type="ARBA" id="ARBA00022888"/>
    </source>
</evidence>
<comment type="pathway">
    <text evidence="1">Amino-acid biosynthesis; L-asparagine biosynthesis; L-asparagine from L-aspartate (L-Gln route): step 1/1.</text>
</comment>
<sequence>MIYLLKVVIQNSNLIKELTFPFGQVYFGGYILYKGKCYDADNLQDVLAEEDFFLRELNEIHGEFVFIQADQRKVTAIVDRKRSMPLFYYKDGLSWVVTDKVSHKADYAMNQTAVKEFLLTGFTANEKTLYDGVNQVETGSYIQIQEDGKSRSKEYYQFYHHPVEKDLDQFSLELRNVFHEVFEDLIIRLKNKVPILPLSGGYDSRIIALLLKEYGLEDIASFTYGKKENKEALVSKDIADRLGLKWDFVEYKKDDWHRWYHSNEWKQYVDFAVNGSSMAHLQDWPAVREITNKHDSDYVFIPGHSGDFVAGSHLAYEITEDRAFTAEDVVQFTLIKHHKLWDIEKGLHASAGDVLAEIKRSFGDLPFQTNEQASALFEYWDWKERQAKFIINSVRVYEFYEKGWEIPLWDDRLMEFFKTVPVEHRFKKYLYDYTLHQMYPDYFPKPEKPAGKETSLKQKYGVFYNTAKKLYNKKKLYQKYYTEPMEWYGIYKSYPEYLGALSFKYDRLKYSQPYNINSFLAKDYIQSLKGESK</sequence>
<dbReference type="SUPFAM" id="SSF52402">
    <property type="entry name" value="Adenine nucleotide alpha hydrolases-like"/>
    <property type="match status" value="1"/>
</dbReference>
<dbReference type="GO" id="GO:0004066">
    <property type="term" value="F:asparagine synthase (glutamine-hydrolyzing) activity"/>
    <property type="evidence" value="ECO:0007669"/>
    <property type="project" value="UniProtKB-EC"/>
</dbReference>